<name>A0A7G6T6E7_9HYPH</name>
<dbReference type="InterPro" id="IPR007688">
    <property type="entry name" value="Conjugal_tfr_TrbL/VirB6"/>
</dbReference>
<dbReference type="Proteomes" id="UP000515465">
    <property type="component" value="Plasmid p_1"/>
</dbReference>
<feature type="transmembrane region" description="Helical" evidence="6">
    <location>
        <begin position="186"/>
        <end position="205"/>
    </location>
</feature>
<dbReference type="GO" id="GO:0016020">
    <property type="term" value="C:membrane"/>
    <property type="evidence" value="ECO:0007669"/>
    <property type="project" value="UniProtKB-SubCell"/>
</dbReference>
<gene>
    <name evidence="7" type="ORF">HB778_40745</name>
</gene>
<evidence type="ECO:0000256" key="6">
    <source>
        <dbReference type="SAM" id="Phobius"/>
    </source>
</evidence>
<protein>
    <submittedName>
        <fullName evidence="7">Conjugal transfer protein TrbL</fullName>
    </submittedName>
</protein>
<evidence type="ECO:0000313" key="8">
    <source>
        <dbReference type="Proteomes" id="UP000515465"/>
    </source>
</evidence>
<keyword evidence="3 6" id="KW-0812">Transmembrane</keyword>
<dbReference type="Pfam" id="PF04610">
    <property type="entry name" value="TrbL"/>
    <property type="match status" value="1"/>
</dbReference>
<evidence type="ECO:0000256" key="2">
    <source>
        <dbReference type="ARBA" id="ARBA00007802"/>
    </source>
</evidence>
<evidence type="ECO:0000256" key="1">
    <source>
        <dbReference type="ARBA" id="ARBA00004141"/>
    </source>
</evidence>
<evidence type="ECO:0000256" key="4">
    <source>
        <dbReference type="ARBA" id="ARBA00022989"/>
    </source>
</evidence>
<keyword evidence="5 6" id="KW-0472">Membrane</keyword>
<geneLocation type="plasmid" evidence="7 8">
    <name>p_1</name>
</geneLocation>
<sequence>MGSFSITTLLQSVDQLGQNYVSTAYRALANAATSGGGTGVAGLLLTLYVIFWGVGIWQGTASGGPADHAFRLLRAFTIYALATSWNDFQTLVYNLMNDGPSAIGNALLSAVTTANNTGTAVNLTSVNGVQNALQNMWDTTNNATEAFLQNAGITNWGPYIFAAVFYVVMAVLIGFALFLIMLSKMFMWLLLALAPIFIILLLFGITTRFFSGWLSALVQYFLVQVLVYAFLAFYVSLIQQTIDTLNGVANTKSPTWATIGPVVLLAIIGILLLAQINNVAAAIAGGVPIGAPRIGRFYASVTGARAALAANRGRLAFRNPFNPASVSRREELAARQRARVGLRAAAWAETPEFRRLAAQISNPAVTPTARDNRTSSSS</sequence>
<evidence type="ECO:0000256" key="5">
    <source>
        <dbReference type="ARBA" id="ARBA00023136"/>
    </source>
</evidence>
<dbReference type="GO" id="GO:0030255">
    <property type="term" value="P:protein secretion by the type IV secretion system"/>
    <property type="evidence" value="ECO:0007669"/>
    <property type="project" value="InterPro"/>
</dbReference>
<accession>A0A7G6T6E7</accession>
<dbReference type="AlphaFoldDB" id="A0A7G6T6E7"/>
<feature type="transmembrane region" description="Helical" evidence="6">
    <location>
        <begin position="255"/>
        <end position="274"/>
    </location>
</feature>
<proteinExistence type="inferred from homology"/>
<dbReference type="EMBL" id="CP050299">
    <property type="protein sequence ID" value="QND62329.1"/>
    <property type="molecule type" value="Genomic_DNA"/>
</dbReference>
<evidence type="ECO:0000313" key="7">
    <source>
        <dbReference type="EMBL" id="QND62329.1"/>
    </source>
</evidence>
<comment type="subcellular location">
    <subcellularLocation>
        <location evidence="1">Membrane</location>
        <topology evidence="1">Multi-pass membrane protein</topology>
    </subcellularLocation>
</comment>
<dbReference type="RefSeq" id="WP_183465704.1">
    <property type="nucleotide sequence ID" value="NZ_CP050299.1"/>
</dbReference>
<evidence type="ECO:0000256" key="3">
    <source>
        <dbReference type="ARBA" id="ARBA00022692"/>
    </source>
</evidence>
<feature type="transmembrane region" description="Helical" evidence="6">
    <location>
        <begin position="217"/>
        <end position="235"/>
    </location>
</feature>
<keyword evidence="7" id="KW-0614">Plasmid</keyword>
<organism evidence="7 8">
    <name type="scientific">Mesorhizobium huakuii</name>
    <dbReference type="NCBI Taxonomy" id="28104"/>
    <lineage>
        <taxon>Bacteria</taxon>
        <taxon>Pseudomonadati</taxon>
        <taxon>Pseudomonadota</taxon>
        <taxon>Alphaproteobacteria</taxon>
        <taxon>Hyphomicrobiales</taxon>
        <taxon>Phyllobacteriaceae</taxon>
        <taxon>Mesorhizobium</taxon>
    </lineage>
</organism>
<keyword evidence="4 6" id="KW-1133">Transmembrane helix</keyword>
<reference evidence="8" key="1">
    <citation type="journal article" date="2020" name="Mol. Plant Microbe">
        <title>Rhizobial microsymbionts of the narrowly endemic Oxytropis species growing in Kamchatka are characterized by significant genetic diversity and possess a set of genes that are associated with T3SS and T6SS secretion systems and can affect the development of symbiosis.</title>
        <authorList>
            <person name="Safronova V."/>
            <person name="Guro P."/>
            <person name="Sazanova A."/>
            <person name="Kuznetsova I."/>
            <person name="Belimov A."/>
            <person name="Yakubov V."/>
            <person name="Chirak E."/>
            <person name="Afonin A."/>
            <person name="Gogolev Y."/>
            <person name="Andronov E."/>
            <person name="Tikhonovich I."/>
        </authorList>
    </citation>
    <scope>NUCLEOTIDE SEQUENCE [LARGE SCALE GENOMIC DNA]</scope>
    <source>
        <strain evidence="8">583</strain>
        <plasmid evidence="8">p_1</plasmid>
    </source>
</reference>
<feature type="transmembrane region" description="Helical" evidence="6">
    <location>
        <begin position="159"/>
        <end position="180"/>
    </location>
</feature>
<comment type="similarity">
    <text evidence="2">Belongs to the TrbL/VirB6 family.</text>
</comment>